<comment type="caution">
    <text evidence="2">The sequence shown here is derived from an EMBL/GenBank/DDBJ whole genome shotgun (WGS) entry which is preliminary data.</text>
</comment>
<organism evidence="2 3">
    <name type="scientific">Marinisporobacter balticus</name>
    <dbReference type="NCBI Taxonomy" id="2018667"/>
    <lineage>
        <taxon>Bacteria</taxon>
        <taxon>Bacillati</taxon>
        <taxon>Bacillota</taxon>
        <taxon>Clostridia</taxon>
        <taxon>Peptostreptococcales</taxon>
        <taxon>Thermotaleaceae</taxon>
        <taxon>Marinisporobacter</taxon>
    </lineage>
</organism>
<dbReference type="OrthoDB" id="1955341at2"/>
<dbReference type="Pfam" id="PF06103">
    <property type="entry name" value="DUF948"/>
    <property type="match status" value="1"/>
</dbReference>
<dbReference type="Proteomes" id="UP000294919">
    <property type="component" value="Unassembled WGS sequence"/>
</dbReference>
<feature type="transmembrane region" description="Helical" evidence="1">
    <location>
        <begin position="12"/>
        <end position="30"/>
    </location>
</feature>
<keyword evidence="3" id="KW-1185">Reference proteome</keyword>
<dbReference type="AlphaFoldDB" id="A0A4R2KVU3"/>
<sequence length="131" mass="14694">MDVQISLGDLGIMLLGFSLFVLIIYAILLLKNLTDTIKVFRSVLQDNQSNIEQILNQVPSIAQNVESISSDLSRDVKAVQHTFDNMIGKTEVAAARLTKNKDVLSSIAGVMQVIYFIKKFMRTFPLKKKSF</sequence>
<evidence type="ECO:0000313" key="3">
    <source>
        <dbReference type="Proteomes" id="UP000294919"/>
    </source>
</evidence>
<proteinExistence type="predicted"/>
<evidence type="ECO:0000256" key="1">
    <source>
        <dbReference type="SAM" id="Phobius"/>
    </source>
</evidence>
<name>A0A4R2KVU3_9FIRM</name>
<accession>A0A4R2KVU3</accession>
<keyword evidence="1" id="KW-0812">Transmembrane</keyword>
<keyword evidence="1" id="KW-0472">Membrane</keyword>
<gene>
    <name evidence="2" type="ORF">EV214_10414</name>
</gene>
<reference evidence="2 3" key="1">
    <citation type="submission" date="2019-03" db="EMBL/GenBank/DDBJ databases">
        <title>Genomic Encyclopedia of Type Strains, Phase IV (KMG-IV): sequencing the most valuable type-strain genomes for metagenomic binning, comparative biology and taxonomic classification.</title>
        <authorList>
            <person name="Goeker M."/>
        </authorList>
    </citation>
    <scope>NUCLEOTIDE SEQUENCE [LARGE SCALE GENOMIC DNA]</scope>
    <source>
        <strain evidence="2 3">DSM 102940</strain>
    </source>
</reference>
<dbReference type="RefSeq" id="WP_132243079.1">
    <property type="nucleotide sequence ID" value="NZ_SLWV01000004.1"/>
</dbReference>
<keyword evidence="1" id="KW-1133">Transmembrane helix</keyword>
<dbReference type="EMBL" id="SLWV01000004">
    <property type="protein sequence ID" value="TCO78631.1"/>
    <property type="molecule type" value="Genomic_DNA"/>
</dbReference>
<protein>
    <submittedName>
        <fullName evidence="2">Uncharacterized protein DUF948</fullName>
    </submittedName>
</protein>
<dbReference type="InterPro" id="IPR009293">
    <property type="entry name" value="UPF0478"/>
</dbReference>
<evidence type="ECO:0000313" key="2">
    <source>
        <dbReference type="EMBL" id="TCO78631.1"/>
    </source>
</evidence>